<evidence type="ECO:0000256" key="1">
    <source>
        <dbReference type="SAM" id="MobiDB-lite"/>
    </source>
</evidence>
<dbReference type="EMBL" id="LT558119">
    <property type="protein sequence ID" value="SAM77739.1"/>
    <property type="molecule type" value="Genomic_DNA"/>
</dbReference>
<reference evidence="3" key="1">
    <citation type="submission" date="2016-04" db="EMBL/GenBank/DDBJ databases">
        <authorList>
            <person name="Guldener U."/>
            <person name="Guldener U."/>
        </authorList>
    </citation>
    <scope>NUCLEOTIDE SEQUENCE [LARGE SCALE GENOMIC DNA]</scope>
    <source>
        <strain evidence="3">UB2112</strain>
    </source>
</reference>
<feature type="compositionally biased region" description="Basic and acidic residues" evidence="1">
    <location>
        <begin position="111"/>
        <end position="125"/>
    </location>
</feature>
<dbReference type="AlphaFoldDB" id="A0A1K0FZV3"/>
<dbReference type="Proteomes" id="UP000179920">
    <property type="component" value="Chromosome III"/>
</dbReference>
<sequence>MTGCSQIVDCDLSQGRAGSCETRPRQGRSARLFSMLPVCRSHLQSSLLRSSIVMHKMRGHVPESILKVSNPLSRGTIYRLQIEKGQRGSTVSRELFFKFHHGKLSVSQPDSHVRTDGDQSDHTETDTEAMLGCGSARWLAGSKAPIPP</sequence>
<name>A0A1K0FZV3_9BASI</name>
<gene>
    <name evidence="2" type="ORF">UBRO_20552</name>
</gene>
<accession>A0A1K0FZV3</accession>
<protein>
    <submittedName>
        <fullName evidence="2">Uncharacterized protein</fullName>
    </submittedName>
</protein>
<organism evidence="2 3">
    <name type="scientific">Ustilago bromivora</name>
    <dbReference type="NCBI Taxonomy" id="307758"/>
    <lineage>
        <taxon>Eukaryota</taxon>
        <taxon>Fungi</taxon>
        <taxon>Dikarya</taxon>
        <taxon>Basidiomycota</taxon>
        <taxon>Ustilaginomycotina</taxon>
        <taxon>Ustilaginomycetes</taxon>
        <taxon>Ustilaginales</taxon>
        <taxon>Ustilaginaceae</taxon>
        <taxon>Ustilago</taxon>
    </lineage>
</organism>
<evidence type="ECO:0000313" key="2">
    <source>
        <dbReference type="EMBL" id="SAM77739.1"/>
    </source>
</evidence>
<feature type="region of interest" description="Disordered" evidence="1">
    <location>
        <begin position="106"/>
        <end position="125"/>
    </location>
</feature>
<proteinExistence type="predicted"/>
<evidence type="ECO:0000313" key="3">
    <source>
        <dbReference type="Proteomes" id="UP000179920"/>
    </source>
</evidence>